<evidence type="ECO:0000313" key="4">
    <source>
        <dbReference type="Proteomes" id="UP000774326"/>
    </source>
</evidence>
<dbReference type="PANTHER" id="PTHR13950">
    <property type="entry name" value="RABCONNECTIN-RELATED"/>
    <property type="match status" value="1"/>
</dbReference>
<feature type="compositionally biased region" description="Polar residues" evidence="1">
    <location>
        <begin position="1327"/>
        <end position="1339"/>
    </location>
</feature>
<protein>
    <recommendedName>
        <fullName evidence="2">RAVE complex protein Rav1 C-terminal domain-containing protein</fullName>
    </recommendedName>
</protein>
<feature type="region of interest" description="Disordered" evidence="1">
    <location>
        <begin position="1371"/>
        <end position="1429"/>
    </location>
</feature>
<dbReference type="Proteomes" id="UP000774326">
    <property type="component" value="Unassembled WGS sequence"/>
</dbReference>
<keyword evidence="4" id="KW-1185">Reference proteome</keyword>
<reference evidence="3" key="2">
    <citation type="submission" date="2021-01" db="EMBL/GenBank/DDBJ databases">
        <authorList>
            <person name="Schikora-Tamarit M.A."/>
        </authorList>
    </citation>
    <scope>NUCLEOTIDE SEQUENCE</scope>
    <source>
        <strain evidence="3">CBS2887</strain>
    </source>
</reference>
<evidence type="ECO:0000259" key="2">
    <source>
        <dbReference type="Pfam" id="PF12234"/>
    </source>
</evidence>
<feature type="compositionally biased region" description="Low complexity" evidence="1">
    <location>
        <begin position="1372"/>
        <end position="1386"/>
    </location>
</feature>
<accession>A0A9P8QAI4</accession>
<dbReference type="PANTHER" id="PTHR13950:SF9">
    <property type="entry name" value="RABCONNECTIN-3A"/>
    <property type="match status" value="1"/>
</dbReference>
<dbReference type="InterPro" id="IPR022033">
    <property type="entry name" value="Rav1p_C"/>
</dbReference>
<dbReference type="GO" id="GO:0007035">
    <property type="term" value="P:vacuolar acidification"/>
    <property type="evidence" value="ECO:0007669"/>
    <property type="project" value="TreeGrafter"/>
</dbReference>
<feature type="region of interest" description="Disordered" evidence="1">
    <location>
        <begin position="105"/>
        <end position="130"/>
    </location>
</feature>
<gene>
    <name evidence="3" type="ORF">WICPIJ_001599</name>
</gene>
<proteinExistence type="predicted"/>
<dbReference type="SUPFAM" id="SSF50998">
    <property type="entry name" value="Quinoprotein alcohol dehydrogenase-like"/>
    <property type="match status" value="1"/>
</dbReference>
<feature type="region of interest" description="Disordered" evidence="1">
    <location>
        <begin position="1324"/>
        <end position="1351"/>
    </location>
</feature>
<organism evidence="3 4">
    <name type="scientific">Wickerhamomyces pijperi</name>
    <name type="common">Yeast</name>
    <name type="synonym">Pichia pijperi</name>
    <dbReference type="NCBI Taxonomy" id="599730"/>
    <lineage>
        <taxon>Eukaryota</taxon>
        <taxon>Fungi</taxon>
        <taxon>Dikarya</taxon>
        <taxon>Ascomycota</taxon>
        <taxon>Saccharomycotina</taxon>
        <taxon>Saccharomycetes</taxon>
        <taxon>Phaffomycetales</taxon>
        <taxon>Wickerhamomycetaceae</taxon>
        <taxon>Wickerhamomyces</taxon>
    </lineage>
</organism>
<comment type="caution">
    <text evidence="3">The sequence shown here is derived from an EMBL/GenBank/DDBJ whole genome shotgun (WGS) entry which is preliminary data.</text>
</comment>
<feature type="domain" description="RAVE complex protein Rav1 C-terminal" evidence="2">
    <location>
        <begin position="634"/>
        <end position="1274"/>
    </location>
</feature>
<evidence type="ECO:0000313" key="3">
    <source>
        <dbReference type="EMBL" id="KAH3687422.1"/>
    </source>
</evidence>
<evidence type="ECO:0000256" key="1">
    <source>
        <dbReference type="SAM" id="MobiDB-lite"/>
    </source>
</evidence>
<dbReference type="Pfam" id="PF12234">
    <property type="entry name" value="Rav1p_C"/>
    <property type="match status" value="1"/>
</dbReference>
<sequence length="1429" mass="161252">MTFSFLPGKPSVHPQSTAQCRWKEHHIVAYTSGNNLIILTRSNLSNMQTIYLESDATAVSINAKYGYIAVCMGAEVRVYEPEYQVMKKPRWKFLSTLNEDKFQERKKEEADITRQNSKNNEAGEEEDYSSLIPEDKSVKTTVSWTSKDEILVGSNEYLTIWQFVKLYGHPETDILWRQKQSSPVYLADISQTGEYVVSCGAYDTLPRIWYRTSLGTSTRLSLMFYHLPSYVTGLRFKKRDPLSIINADENLNVDNSEETKSATKDYTDTLYLIDADQELHIVSCGTGEMTSVPTLKLRGSIKLNFHIKDSEGLGFVNVIDEYLVSEALANISKKVFKEELPDLKVLNLDLLIIGSSSNPNISHICTLEHISSTKKRPKISDVTKLVDFQTPTAPEFPIYSDSIIDDSGLVSTVCHDIASGSIQNVTLDLSFLLSPPSKSDDTLKLGSLTHSITGHVKSIQSLTRTSDGSALLTTSRFEENAVWVPRILENGVTTLSKKSSVATPHPITKAVLLEEGNLLITMCPQVICLWDTSKEIATEVFRLSTAGHEDLPICFTSLPSGRGSSINYTVHYLIAVYQSSTRAFMVTSDKITTVKVGDLHKISPNIYKVAAIDTVTSNLSKHHRPIISTIDDQGALRCFTATYKKEFDEIRFSETHYLETEIKKASYIRGSSIGKFAIAQDKALSVWDLNTKLCEYREVFTDNIKDIDWSGTPFDQSILAVGFDKHCLLYTQLRYDYTNQNPSYLAIKKIDISGFTTHSIGDSIWLTDAIFVIGSGNQLYVNDKNLNLVDDAFTKMSIGSRNIGSDDNILSLCCVLNGPVPLYHPQILIQSLFQGKIETVKEILLRLFLKIREVEMKSEDIGNVGSFFGFDIQKFWGASTDKQGEGFPEPYSEFNSDIADLLKEKLSLKYSLPYLTRHQQITLINTIEAVLLIEQNKLQLDSNGLKFFLAVKLTQLSLGHGSSTKKLSNRDISWALHSENKELLLFMIRSSALKASETNFNWSTTVRYGIAHWARHEDLLKLFEEVAKKEFTSDPENRDPTKCAIFYLALKKKQILMALWKTSYSHPEQQKMMAFLKNDFRQERWRKAALKNAFVLLSKQRHMDAACFFLLAGSLKDCANVLIRQIKDWDLAVGVCRVYEGDNGPVLSSILQTHFLERGVQTGDRWLTSYVFWKSKAYTRAIQALIKSPVDVLTEDERQKINVDNSGEDDYDSTSKTFLEDDPLLIILYQQLREKSEVYFKGSLEIDSKLERDFLVRVSRIYSRMGCDYLSVDLMRNWKFLNKDVLFQRLSDSTPTSASTNATLLDTDSFAKFGFSPKLQRRASVLGSYQQEQTHSIPHSSSSSSTATVKSNDTHTMSILEKYGLSKSEIKSTTAQDTSTSSSSSSDVISKIRSNEHEDDHQEKKSTKFTPPPQSAFEEPDMSAFNFGF</sequence>
<reference evidence="3" key="1">
    <citation type="journal article" date="2021" name="Open Biol.">
        <title>Shared evolutionary footprints suggest mitochondrial oxidative damage underlies multiple complex I losses in fungi.</title>
        <authorList>
            <person name="Schikora-Tamarit M.A."/>
            <person name="Marcet-Houben M."/>
            <person name="Nosek J."/>
            <person name="Gabaldon T."/>
        </authorList>
    </citation>
    <scope>NUCLEOTIDE SEQUENCE</scope>
    <source>
        <strain evidence="3">CBS2887</strain>
    </source>
</reference>
<feature type="compositionally biased region" description="Basic and acidic residues" evidence="1">
    <location>
        <begin position="1393"/>
        <end position="1406"/>
    </location>
</feature>
<dbReference type="OrthoDB" id="342131at2759"/>
<dbReference type="InterPro" id="IPR011047">
    <property type="entry name" value="Quinoprotein_ADH-like_sf"/>
</dbReference>
<name>A0A9P8QAI4_WICPI</name>
<dbReference type="InterPro" id="IPR052208">
    <property type="entry name" value="DmX-like/RAVE_component"/>
</dbReference>
<dbReference type="GO" id="GO:0043291">
    <property type="term" value="C:RAVE complex"/>
    <property type="evidence" value="ECO:0007669"/>
    <property type="project" value="TreeGrafter"/>
</dbReference>
<dbReference type="EMBL" id="JAEUBG010000845">
    <property type="protein sequence ID" value="KAH3687422.1"/>
    <property type="molecule type" value="Genomic_DNA"/>
</dbReference>